<dbReference type="Gramene" id="A04p24100.2_BraZ1">
    <property type="protein sequence ID" value="A04p24100.2_BraZ1.CDS"/>
    <property type="gene ID" value="A04g24100.2_BraZ1"/>
</dbReference>
<sequence length="106" mass="12155">MDPNKAEMSRLEALPQGLLGEIATTKKKKKKKKKEIATTTCSCKELYLSSFFFPNYTSHLRTTIFSPLVKKPLLATRYTGLMLRCLAKNNPEAHYIRGILKYFHSD</sequence>
<gene>
    <name evidence="1" type="ORF">BRAPAZ1V2_A04P24100.2</name>
</gene>
<feature type="non-terminal residue" evidence="1">
    <location>
        <position position="1"/>
    </location>
</feature>
<proteinExistence type="predicted"/>
<organism evidence="1 2">
    <name type="scientific">Brassica campestris</name>
    <name type="common">Field mustard</name>
    <dbReference type="NCBI Taxonomy" id="3711"/>
    <lineage>
        <taxon>Eukaryota</taxon>
        <taxon>Viridiplantae</taxon>
        <taxon>Streptophyta</taxon>
        <taxon>Embryophyta</taxon>
        <taxon>Tracheophyta</taxon>
        <taxon>Spermatophyta</taxon>
        <taxon>Magnoliopsida</taxon>
        <taxon>eudicotyledons</taxon>
        <taxon>Gunneridae</taxon>
        <taxon>Pentapetalae</taxon>
        <taxon>rosids</taxon>
        <taxon>malvids</taxon>
        <taxon>Brassicales</taxon>
        <taxon>Brassicaceae</taxon>
        <taxon>Brassiceae</taxon>
        <taxon>Brassica</taxon>
    </lineage>
</organism>
<dbReference type="Proteomes" id="UP000694005">
    <property type="component" value="Chromosome A04"/>
</dbReference>
<evidence type="ECO:0000313" key="2">
    <source>
        <dbReference type="Proteomes" id="UP000694005"/>
    </source>
</evidence>
<reference evidence="1 2" key="1">
    <citation type="submission" date="2021-07" db="EMBL/GenBank/DDBJ databases">
        <authorList>
            <consortium name="Genoscope - CEA"/>
            <person name="William W."/>
        </authorList>
    </citation>
    <scope>NUCLEOTIDE SEQUENCE [LARGE SCALE GENOMIC DNA]</scope>
</reference>
<protein>
    <submittedName>
        <fullName evidence="1">Uncharacterized protein</fullName>
    </submittedName>
</protein>
<dbReference type="AlphaFoldDB" id="A0A8D9HYR3"/>
<dbReference type="EMBL" id="LS974620">
    <property type="protein sequence ID" value="CAG7907509.1"/>
    <property type="molecule type" value="Genomic_DNA"/>
</dbReference>
<accession>A0A8D9HYR3</accession>
<evidence type="ECO:0000313" key="1">
    <source>
        <dbReference type="EMBL" id="CAG7907509.1"/>
    </source>
</evidence>
<name>A0A8D9HYR3_BRACM</name>